<feature type="signal peptide" evidence="3">
    <location>
        <begin position="1"/>
        <end position="19"/>
    </location>
</feature>
<keyword evidence="6" id="KW-1185">Reference proteome</keyword>
<name>A0A7G7W9W2_9BACT</name>
<protein>
    <submittedName>
        <fullName evidence="5">M1 family metallopeptidase</fullName>
    </submittedName>
</protein>
<feature type="domain" description="Peptidase M1 membrane alanine aminopeptidase" evidence="4">
    <location>
        <begin position="364"/>
        <end position="526"/>
    </location>
</feature>
<sequence>MKSILASFWLLVMSGAAVAQSAPTATPQKSAVYWQQQVNYSIDVTLDDKQHLLTGREELVYTNNSPDALPFIWFHLWPNAYRDDNTAFAKQQLRNGSRKFHFAGPDQRGYIDQLDFQVNGQPAKLELDLANPDMAKLTLPQRLAPGASITITTPFRVKIPDSFSRFGHVEQSYQITQWYPKPAVYDRKGWHAMPYLDQGEFYSEFGSFDVRITLPANYTVGATGVLQNPEEQQRLNQLAAATATKKAQADFGSDLSFPLSAPETKTLRYTQDRVHDFAWFADKRFNVLKSGVILPSGRQVDTWVLFTNKEAEKWLKGLQDVDSAVVYYSRWVGEYPYSAATAVDGALSAGSGMEYPMVTVTQPSAIVHEVGHNWFYGILASNERDFAWMDEGVNSYIENRVAERNGGTGGLLGLPTKGAGARALTLDGLPNAAVNSIPYQAVASRSLDQPVNNFTSAEYGKLNYGIIVYSKTASLLHYLASYLGQEKFDEAMHAYYEQWKFRHPYPEDMQVVFEAVAGQKLGWFFQDMLNGQHRYNAVLSKSKVEKGQRKVLVRNDSPAPFPFPVATLDARGNVLETKWTQPFARTDEEDDAILWFRNENVAAVVADPAYVTPQLNRRDDRLKTTGSLRALEQIRLRPLFSPERWDQAAINWMPVLGANTSDKFMLGAAFYNSLVNVKKFSYLAMPMYSFNQRELNGIGMLNLNILPERVTRRAVVGVLLQRFERYRKVEPSLTLSFPHSAFNAPQHTVKLANTAIDDQDAGTTSSIQSVEYGLKAGNALYQWNVKGEFNYLTPSLTDDNVRTSAALLRAEVSYLRYYSSKKSFSVRLFGGSFLNKTNDAPFYIGLSGSPDYRRQTMFLDRQQISPSLAAQQHQFDGRDGAFKAYLLVASRRWLTTLNLQADLPVSSLGLFADFGLTQESTVVTENGGAQRAFYDAGIAVPLFSKLLSFYFPVAGSQYANGLPSSGKDFTNQIRFVLRLDQLSPFRLIDEQLAQ</sequence>
<keyword evidence="3" id="KW-0732">Signal</keyword>
<dbReference type="AlphaFoldDB" id="A0A7G7W9W2"/>
<dbReference type="EMBL" id="CP060202">
    <property type="protein sequence ID" value="QNH63155.1"/>
    <property type="molecule type" value="Genomic_DNA"/>
</dbReference>
<reference evidence="5 6" key="1">
    <citation type="submission" date="2020-08" db="EMBL/GenBank/DDBJ databases">
        <title>Hymenobacter sp. S2-20-2 genome sequencing.</title>
        <authorList>
            <person name="Jin L."/>
        </authorList>
    </citation>
    <scope>NUCLEOTIDE SEQUENCE [LARGE SCALE GENOMIC DNA]</scope>
    <source>
        <strain evidence="5 6">S2-20-2</strain>
    </source>
</reference>
<keyword evidence="2" id="KW-0479">Metal-binding</keyword>
<gene>
    <name evidence="5" type="ORF">H4317_04920</name>
</gene>
<dbReference type="PANTHER" id="PTHR45726:SF3">
    <property type="entry name" value="LEUKOTRIENE A-4 HYDROLASE"/>
    <property type="match status" value="1"/>
</dbReference>
<dbReference type="GO" id="GO:0008270">
    <property type="term" value="F:zinc ion binding"/>
    <property type="evidence" value="ECO:0007669"/>
    <property type="project" value="InterPro"/>
</dbReference>
<evidence type="ECO:0000256" key="3">
    <source>
        <dbReference type="SAM" id="SignalP"/>
    </source>
</evidence>
<feature type="active site" description="Proton acceptor" evidence="1">
    <location>
        <position position="369"/>
    </location>
</feature>
<keyword evidence="2" id="KW-0862">Zinc</keyword>
<dbReference type="GO" id="GO:0008237">
    <property type="term" value="F:metallopeptidase activity"/>
    <property type="evidence" value="ECO:0007669"/>
    <property type="project" value="InterPro"/>
</dbReference>
<evidence type="ECO:0000256" key="2">
    <source>
        <dbReference type="PIRSR" id="PIRSR634015-3"/>
    </source>
</evidence>
<proteinExistence type="predicted"/>
<evidence type="ECO:0000313" key="5">
    <source>
        <dbReference type="EMBL" id="QNH63155.1"/>
    </source>
</evidence>
<dbReference type="Gene3D" id="1.10.390.10">
    <property type="entry name" value="Neutral Protease Domain 2"/>
    <property type="match status" value="1"/>
</dbReference>
<dbReference type="InterPro" id="IPR014782">
    <property type="entry name" value="Peptidase_M1_dom"/>
</dbReference>
<evidence type="ECO:0000256" key="1">
    <source>
        <dbReference type="PIRSR" id="PIRSR634015-1"/>
    </source>
</evidence>
<feature type="chain" id="PRO_5028965466" evidence="3">
    <location>
        <begin position="20"/>
        <end position="994"/>
    </location>
</feature>
<feature type="binding site" evidence="2">
    <location>
        <position position="391"/>
    </location>
    <ligand>
        <name>Zn(2+)</name>
        <dbReference type="ChEBI" id="CHEBI:29105"/>
        <note>catalytic</note>
    </ligand>
</feature>
<dbReference type="Pfam" id="PF01433">
    <property type="entry name" value="Peptidase_M1"/>
    <property type="match status" value="1"/>
</dbReference>
<feature type="active site" description="Proton donor" evidence="1">
    <location>
        <position position="469"/>
    </location>
</feature>
<dbReference type="KEGG" id="hsk:H4317_04920"/>
<evidence type="ECO:0000259" key="4">
    <source>
        <dbReference type="Pfam" id="PF01433"/>
    </source>
</evidence>
<accession>A0A7G7W9W2</accession>
<dbReference type="PANTHER" id="PTHR45726">
    <property type="entry name" value="LEUKOTRIENE A-4 HYDROLASE"/>
    <property type="match status" value="1"/>
</dbReference>
<organism evidence="5 6">
    <name type="scientific">Hymenobacter sediminicola</name>
    <dbReference type="NCBI Taxonomy" id="2761579"/>
    <lineage>
        <taxon>Bacteria</taxon>
        <taxon>Pseudomonadati</taxon>
        <taxon>Bacteroidota</taxon>
        <taxon>Cytophagia</taxon>
        <taxon>Cytophagales</taxon>
        <taxon>Hymenobacteraceae</taxon>
        <taxon>Hymenobacter</taxon>
    </lineage>
</organism>
<dbReference type="SUPFAM" id="SSF55486">
    <property type="entry name" value="Metalloproteases ('zincins'), catalytic domain"/>
    <property type="match status" value="1"/>
</dbReference>
<dbReference type="InterPro" id="IPR034015">
    <property type="entry name" value="M1_LTA4H"/>
</dbReference>
<feature type="binding site" evidence="2">
    <location>
        <position position="372"/>
    </location>
    <ligand>
        <name>Zn(2+)</name>
        <dbReference type="ChEBI" id="CHEBI:29105"/>
        <note>catalytic</note>
    </ligand>
</feature>
<dbReference type="InterPro" id="IPR027268">
    <property type="entry name" value="Peptidase_M4/M1_CTD_sf"/>
</dbReference>
<evidence type="ECO:0000313" key="6">
    <source>
        <dbReference type="Proteomes" id="UP000515489"/>
    </source>
</evidence>
<dbReference type="Proteomes" id="UP000515489">
    <property type="component" value="Chromosome"/>
</dbReference>
<feature type="binding site" evidence="2">
    <location>
        <position position="368"/>
    </location>
    <ligand>
        <name>Zn(2+)</name>
        <dbReference type="ChEBI" id="CHEBI:29105"/>
        <note>catalytic</note>
    </ligand>
</feature>
<dbReference type="CDD" id="cd09604">
    <property type="entry name" value="M1_APN_like"/>
    <property type="match status" value="1"/>
</dbReference>
<dbReference type="RefSeq" id="WP_185889036.1">
    <property type="nucleotide sequence ID" value="NZ_CP060202.1"/>
</dbReference>
<comment type="cofactor">
    <cofactor evidence="2">
        <name>Zn(2+)</name>
        <dbReference type="ChEBI" id="CHEBI:29105"/>
    </cofactor>
    <text evidence="2">Binds 1 zinc ion per subunit.</text>
</comment>